<keyword evidence="1" id="KW-0472">Membrane</keyword>
<sequence length="80" mass="8799">MTFRKFDSLCGRIVLARSDYLCSELLITLILAKVVIIQSSITPSSRSVAMNFVFTNFYAPLAKAKISAVVAVWSQAEAII</sequence>
<keyword evidence="1" id="KW-0812">Transmembrane</keyword>
<name>A0A085MFV6_9BILA</name>
<reference evidence="2 4" key="1">
    <citation type="journal article" date="2014" name="Nat. Genet.">
        <title>Genome and transcriptome of the porcine whipworm Trichuris suis.</title>
        <authorList>
            <person name="Jex A.R."/>
            <person name="Nejsum P."/>
            <person name="Schwarz E.M."/>
            <person name="Hu L."/>
            <person name="Young N.D."/>
            <person name="Hall R.S."/>
            <person name="Korhonen P.K."/>
            <person name="Liao S."/>
            <person name="Thamsborg S."/>
            <person name="Xia J."/>
            <person name="Xu P."/>
            <person name="Wang S."/>
            <person name="Scheerlinck J.P."/>
            <person name="Hofmann A."/>
            <person name="Sternberg P.W."/>
            <person name="Wang J."/>
            <person name="Gasser R.B."/>
        </authorList>
    </citation>
    <scope>NUCLEOTIDE SEQUENCE [LARGE SCALE GENOMIC DNA]</scope>
    <source>
        <strain evidence="3">DCEP-RM93F</strain>
        <strain evidence="2">DCEP-RM93M</strain>
    </source>
</reference>
<feature type="transmembrane region" description="Helical" evidence="1">
    <location>
        <begin position="21"/>
        <end position="41"/>
    </location>
</feature>
<accession>A0A085MFV6</accession>
<dbReference type="Proteomes" id="UP000030758">
    <property type="component" value="Unassembled WGS sequence"/>
</dbReference>
<dbReference type="EMBL" id="KL367522">
    <property type="protein sequence ID" value="KFD66629.1"/>
    <property type="molecule type" value="Genomic_DNA"/>
</dbReference>
<organism evidence="2 4">
    <name type="scientific">Trichuris suis</name>
    <name type="common">pig whipworm</name>
    <dbReference type="NCBI Taxonomy" id="68888"/>
    <lineage>
        <taxon>Eukaryota</taxon>
        <taxon>Metazoa</taxon>
        <taxon>Ecdysozoa</taxon>
        <taxon>Nematoda</taxon>
        <taxon>Enoplea</taxon>
        <taxon>Dorylaimia</taxon>
        <taxon>Trichinellida</taxon>
        <taxon>Trichuridae</taxon>
        <taxon>Trichuris</taxon>
    </lineage>
</organism>
<proteinExistence type="predicted"/>
<evidence type="ECO:0000313" key="3">
    <source>
        <dbReference type="EMBL" id="KFD66629.1"/>
    </source>
</evidence>
<evidence type="ECO:0000313" key="4">
    <source>
        <dbReference type="Proteomes" id="UP000030764"/>
    </source>
</evidence>
<evidence type="ECO:0000313" key="2">
    <source>
        <dbReference type="EMBL" id="KFD56102.1"/>
    </source>
</evidence>
<keyword evidence="4" id="KW-1185">Reference proteome</keyword>
<evidence type="ECO:0000256" key="1">
    <source>
        <dbReference type="SAM" id="Phobius"/>
    </source>
</evidence>
<gene>
    <name evidence="2" type="ORF">M513_02880</name>
    <name evidence="3" type="ORF">M514_02880</name>
</gene>
<dbReference type="Proteomes" id="UP000030764">
    <property type="component" value="Unassembled WGS sequence"/>
</dbReference>
<protein>
    <submittedName>
        <fullName evidence="2">Uncharacterized protein</fullName>
    </submittedName>
</protein>
<dbReference type="EMBL" id="KL363195">
    <property type="protein sequence ID" value="KFD56102.1"/>
    <property type="molecule type" value="Genomic_DNA"/>
</dbReference>
<dbReference type="AlphaFoldDB" id="A0A085MFV6"/>
<keyword evidence="1" id="KW-1133">Transmembrane helix</keyword>